<feature type="transmembrane region" description="Helical" evidence="1">
    <location>
        <begin position="54"/>
        <end position="72"/>
    </location>
</feature>
<evidence type="ECO:0000313" key="2">
    <source>
        <dbReference type="EMBL" id="OTA20218.1"/>
    </source>
</evidence>
<evidence type="ECO:0000313" key="3">
    <source>
        <dbReference type="Proteomes" id="UP000194204"/>
    </source>
</evidence>
<gene>
    <name evidence="2" type="ORF">Xbed_01693</name>
</gene>
<sequence>MRFTDDKQIRKSIIRLFTYTEQIIMLKSFALVKNETRDDFTHWIRGLAYEFIDSVKTVTIFFIILLGSYFWIMWKSQIYSSAVNYVPLVYFAFCFFSILNKARIIGCGYIVGLKFFLFCINNKIFFKPKTLNKAYPPFNTQGIKVYIGDDEKTKKLITKIFTFKEQLTLLRLFSVERERTNGDFLAWLIKTADDDFSATRMMLIVFFIVLSITLIQQPDGWYYILITFFIFLMPLIILICMFASSHLHGCSFMTSVKLLYFHIKNKANTIK</sequence>
<dbReference type="RefSeq" id="WP_086112475.1">
    <property type="nucleotide sequence ID" value="NZ_CAWNHF010000013.1"/>
</dbReference>
<accession>A0A1Y2SQ70</accession>
<feature type="transmembrane region" description="Helical" evidence="1">
    <location>
        <begin position="78"/>
        <end position="99"/>
    </location>
</feature>
<organism evidence="2 3">
    <name type="scientific">Xenorhabdus beddingii</name>
    <dbReference type="NCBI Taxonomy" id="40578"/>
    <lineage>
        <taxon>Bacteria</taxon>
        <taxon>Pseudomonadati</taxon>
        <taxon>Pseudomonadota</taxon>
        <taxon>Gammaproteobacteria</taxon>
        <taxon>Enterobacterales</taxon>
        <taxon>Morganellaceae</taxon>
        <taxon>Xenorhabdus</taxon>
    </lineage>
</organism>
<keyword evidence="1" id="KW-1133">Transmembrane helix</keyword>
<dbReference type="AlphaFoldDB" id="A0A1Y2SQ70"/>
<proteinExistence type="predicted"/>
<keyword evidence="1" id="KW-0812">Transmembrane</keyword>
<keyword evidence="1" id="KW-0472">Membrane</keyword>
<evidence type="ECO:0000256" key="1">
    <source>
        <dbReference type="SAM" id="Phobius"/>
    </source>
</evidence>
<feature type="transmembrane region" description="Helical" evidence="1">
    <location>
        <begin position="221"/>
        <end position="243"/>
    </location>
</feature>
<dbReference type="Proteomes" id="UP000194204">
    <property type="component" value="Unassembled WGS sequence"/>
</dbReference>
<keyword evidence="3" id="KW-1185">Reference proteome</keyword>
<protein>
    <submittedName>
        <fullName evidence="2">Uncharacterized protein</fullName>
    </submittedName>
</protein>
<reference evidence="2 3" key="1">
    <citation type="submission" date="2017-01" db="EMBL/GenBank/DDBJ databases">
        <title>Deconstructing symbiosis and pathogenesis requirements using a combined genomic-metabolomic approach.</title>
        <authorList>
            <person name="Tobias N.J."/>
            <person name="Wolff H."/>
            <person name="Djahanschiri B."/>
            <person name="Ebersberger I."/>
            <person name="Bode H.B."/>
        </authorList>
    </citation>
    <scope>NUCLEOTIDE SEQUENCE [LARGE SCALE GENOMIC DNA]</scope>
    <source>
        <strain evidence="2 3">DSM 4764</strain>
    </source>
</reference>
<feature type="transmembrane region" description="Helical" evidence="1">
    <location>
        <begin position="198"/>
        <end position="215"/>
    </location>
</feature>
<name>A0A1Y2SQ70_9GAMM</name>
<comment type="caution">
    <text evidence="2">The sequence shown here is derived from an EMBL/GenBank/DDBJ whole genome shotgun (WGS) entry which is preliminary data.</text>
</comment>
<dbReference type="OrthoDB" id="6443056at2"/>
<dbReference type="EMBL" id="MUBK01000011">
    <property type="protein sequence ID" value="OTA20218.1"/>
    <property type="molecule type" value="Genomic_DNA"/>
</dbReference>